<keyword evidence="2" id="KW-0488">Methylation</keyword>
<accession>A0A7W5B8N1</accession>
<dbReference type="Gene3D" id="1.10.287.950">
    <property type="entry name" value="Methyl-accepting chemotaxis protein"/>
    <property type="match status" value="1"/>
</dbReference>
<comment type="caution">
    <text evidence="9">The sequence shown here is derived from an EMBL/GenBank/DDBJ whole genome shotgun (WGS) entry which is preliminary data.</text>
</comment>
<feature type="transmembrane region" description="Helical" evidence="6">
    <location>
        <begin position="12"/>
        <end position="31"/>
    </location>
</feature>
<comment type="similarity">
    <text evidence="3">Belongs to the methyl-accepting chemotaxis (MCP) protein family.</text>
</comment>
<dbReference type="SUPFAM" id="SSF58104">
    <property type="entry name" value="Methyl-accepting chemotaxis protein (MCP) signaling domain"/>
    <property type="match status" value="1"/>
</dbReference>
<evidence type="ECO:0000256" key="1">
    <source>
        <dbReference type="ARBA" id="ARBA00004370"/>
    </source>
</evidence>
<dbReference type="SMART" id="SM00304">
    <property type="entry name" value="HAMP"/>
    <property type="match status" value="1"/>
</dbReference>
<comment type="subcellular location">
    <subcellularLocation>
        <location evidence="1">Membrane</location>
    </subcellularLocation>
</comment>
<gene>
    <name evidence="9" type="ORF">FHS03_001467</name>
</gene>
<evidence type="ECO:0000259" key="7">
    <source>
        <dbReference type="PROSITE" id="PS50111"/>
    </source>
</evidence>
<keyword evidence="5" id="KW-0175">Coiled coil</keyword>
<dbReference type="InterPro" id="IPR003660">
    <property type="entry name" value="HAMP_dom"/>
</dbReference>
<evidence type="ECO:0000259" key="8">
    <source>
        <dbReference type="PROSITE" id="PS50885"/>
    </source>
</evidence>
<evidence type="ECO:0000256" key="6">
    <source>
        <dbReference type="SAM" id="Phobius"/>
    </source>
</evidence>
<dbReference type="InterPro" id="IPR047347">
    <property type="entry name" value="YvaQ-like_sensor"/>
</dbReference>
<dbReference type="Pfam" id="PF00672">
    <property type="entry name" value="HAMP"/>
    <property type="match status" value="1"/>
</dbReference>
<dbReference type="Proteomes" id="UP000541535">
    <property type="component" value="Unassembled WGS sequence"/>
</dbReference>
<dbReference type="GO" id="GO:0006935">
    <property type="term" value="P:chemotaxis"/>
    <property type="evidence" value="ECO:0007669"/>
    <property type="project" value="TreeGrafter"/>
</dbReference>
<protein>
    <submittedName>
        <fullName evidence="9">Methyl-accepting chemotaxis protein</fullName>
    </submittedName>
</protein>
<dbReference type="InterPro" id="IPR024478">
    <property type="entry name" value="HlyB_4HB_MCP"/>
</dbReference>
<name>A0A7W5B8N1_9BURK</name>
<evidence type="ECO:0000313" key="9">
    <source>
        <dbReference type="EMBL" id="MBB3118436.1"/>
    </source>
</evidence>
<dbReference type="GO" id="GO:0007165">
    <property type="term" value="P:signal transduction"/>
    <property type="evidence" value="ECO:0007669"/>
    <property type="project" value="UniProtKB-KW"/>
</dbReference>
<sequence>MVMANLKIGTRLGIGFGAVFLLMIALILVGLQRLSSIGDMSSTIIDKDWIKADAAATIATTTRSNSALVLELFIAGSGEVAAIKTQIAANRTTITNAMDTLDKLVYLPQGRELMQTIKRERAAYVQSFGKVIKLLDEGQREAAGQQMQGETLPQLRQLQNSIKSLNDLQRSLVSDHGALIKSDISMASRLMAGLGVAAVLLGVILAYRISQSITNPIGYALKVARAVAGGDLSSHIEEAGQDEAGELLHALKEMNDNLANIVSQVRHGTGAIASASSQIASGNMDLSSRTEAQASSLEETASSMEQLTSTVKQNADNARQANQLAHSASEVAQRGGEVVSQVVHTMGSINDSSRKVVDIIAVIDSIAFQTNILALNAAVEAARAGEQGRGFAVVASEVRNLAQRSATAAREIKELISDSVNKVDDGAKLVQQAGETMGEVVNAVRRVTDIMGDISLATSEQTDGIEQMNQAISQMDDVTQQNAALVEQAAAASAAMQDQANKLETLVAQFQLSGERRLAASRQLKLIRSS</sequence>
<evidence type="ECO:0000313" key="10">
    <source>
        <dbReference type="Proteomes" id="UP000541535"/>
    </source>
</evidence>
<dbReference type="EMBL" id="JACHXD010000003">
    <property type="protein sequence ID" value="MBB3118436.1"/>
    <property type="molecule type" value="Genomic_DNA"/>
</dbReference>
<dbReference type="AlphaFoldDB" id="A0A7W5B8N1"/>
<dbReference type="Pfam" id="PF12729">
    <property type="entry name" value="4HB_MCP_1"/>
    <property type="match status" value="1"/>
</dbReference>
<evidence type="ECO:0000256" key="3">
    <source>
        <dbReference type="ARBA" id="ARBA00029447"/>
    </source>
</evidence>
<keyword evidence="10" id="KW-1185">Reference proteome</keyword>
<feature type="domain" description="HAMP" evidence="8">
    <location>
        <begin position="211"/>
        <end position="263"/>
    </location>
</feature>
<dbReference type="SMART" id="SM00283">
    <property type="entry name" value="MA"/>
    <property type="match status" value="1"/>
</dbReference>
<dbReference type="CDD" id="cd11386">
    <property type="entry name" value="MCP_signal"/>
    <property type="match status" value="1"/>
</dbReference>
<dbReference type="CDD" id="cd19411">
    <property type="entry name" value="MCP2201-like_sensor"/>
    <property type="match status" value="1"/>
</dbReference>
<reference evidence="9 10" key="1">
    <citation type="submission" date="2020-08" db="EMBL/GenBank/DDBJ databases">
        <title>Genomic Encyclopedia of Type Strains, Phase III (KMG-III): the genomes of soil and plant-associated and newly described type strains.</title>
        <authorList>
            <person name="Whitman W."/>
        </authorList>
    </citation>
    <scope>NUCLEOTIDE SEQUENCE [LARGE SCALE GENOMIC DNA]</scope>
    <source>
        <strain evidence="9 10">CECT 8897</strain>
    </source>
</reference>
<keyword evidence="4" id="KW-0807">Transducer</keyword>
<keyword evidence="6" id="KW-0472">Membrane</keyword>
<evidence type="ECO:0000256" key="4">
    <source>
        <dbReference type="PROSITE-ProRule" id="PRU00284"/>
    </source>
</evidence>
<dbReference type="FunFam" id="1.10.287.950:FF:000001">
    <property type="entry name" value="Methyl-accepting chemotaxis sensory transducer"/>
    <property type="match status" value="1"/>
</dbReference>
<evidence type="ECO:0000256" key="2">
    <source>
        <dbReference type="ARBA" id="ARBA00022481"/>
    </source>
</evidence>
<feature type="domain" description="Methyl-accepting transducer" evidence="7">
    <location>
        <begin position="268"/>
        <end position="497"/>
    </location>
</feature>
<dbReference type="Pfam" id="PF00015">
    <property type="entry name" value="MCPsignal"/>
    <property type="match status" value="1"/>
</dbReference>
<proteinExistence type="inferred from homology"/>
<keyword evidence="6" id="KW-0812">Transmembrane</keyword>
<dbReference type="PROSITE" id="PS50885">
    <property type="entry name" value="HAMP"/>
    <property type="match status" value="1"/>
</dbReference>
<organism evidence="9 10">
    <name type="scientific">Pseudoduganella violacea</name>
    <dbReference type="NCBI Taxonomy" id="1715466"/>
    <lineage>
        <taxon>Bacteria</taxon>
        <taxon>Pseudomonadati</taxon>
        <taxon>Pseudomonadota</taxon>
        <taxon>Betaproteobacteria</taxon>
        <taxon>Burkholderiales</taxon>
        <taxon>Oxalobacteraceae</taxon>
        <taxon>Telluria group</taxon>
        <taxon>Pseudoduganella</taxon>
    </lineage>
</organism>
<keyword evidence="6" id="KW-1133">Transmembrane helix</keyword>
<feature type="coiled-coil region" evidence="5">
    <location>
        <begin position="468"/>
        <end position="506"/>
    </location>
</feature>
<dbReference type="PANTHER" id="PTHR43531">
    <property type="entry name" value="PROTEIN ICFG"/>
    <property type="match status" value="1"/>
</dbReference>
<dbReference type="PROSITE" id="PS50111">
    <property type="entry name" value="CHEMOTAXIS_TRANSDUC_2"/>
    <property type="match status" value="1"/>
</dbReference>
<dbReference type="GO" id="GO:0004888">
    <property type="term" value="F:transmembrane signaling receptor activity"/>
    <property type="evidence" value="ECO:0007669"/>
    <property type="project" value="TreeGrafter"/>
</dbReference>
<dbReference type="RefSeq" id="WP_183440351.1">
    <property type="nucleotide sequence ID" value="NZ_JACHXD010000003.1"/>
</dbReference>
<dbReference type="CDD" id="cd06225">
    <property type="entry name" value="HAMP"/>
    <property type="match status" value="1"/>
</dbReference>
<dbReference type="GO" id="GO:0005886">
    <property type="term" value="C:plasma membrane"/>
    <property type="evidence" value="ECO:0007669"/>
    <property type="project" value="TreeGrafter"/>
</dbReference>
<dbReference type="InterPro" id="IPR004089">
    <property type="entry name" value="MCPsignal_dom"/>
</dbReference>
<evidence type="ECO:0000256" key="5">
    <source>
        <dbReference type="SAM" id="Coils"/>
    </source>
</evidence>
<dbReference type="PANTHER" id="PTHR43531:SF14">
    <property type="entry name" value="METHYL-ACCEPTING CHEMOTAXIS PROTEIN I-RELATED"/>
    <property type="match status" value="1"/>
</dbReference>
<dbReference type="InterPro" id="IPR051310">
    <property type="entry name" value="MCP_chemotaxis"/>
</dbReference>